<reference evidence="1 2" key="1">
    <citation type="journal article" date="2023" name="bioRxiv">
        <title>An intranuclear bacterial parasite of deep-sea mussels expresses apoptosis inhibitors acquired from its host.</title>
        <authorList>
            <person name="Gonzalez Porras M.A."/>
            <person name="Assie A."/>
            <person name="Tietjen M."/>
            <person name="Violette M."/>
            <person name="Kleiner M."/>
            <person name="Gruber-Vodicka H."/>
            <person name="Dubilier N."/>
            <person name="Leisch N."/>
        </authorList>
    </citation>
    <scope>NUCLEOTIDE SEQUENCE [LARGE SCALE GENOMIC DNA]</scope>
    <source>
        <strain evidence="1">IAP13</strain>
    </source>
</reference>
<dbReference type="Proteomes" id="UP001178148">
    <property type="component" value="Unassembled WGS sequence"/>
</dbReference>
<name>A0AA90SS95_9GAMM</name>
<comment type="caution">
    <text evidence="1">The sequence shown here is derived from an EMBL/GenBank/DDBJ whole genome shotgun (WGS) entry which is preliminary data.</text>
</comment>
<dbReference type="AlphaFoldDB" id="A0AA90SS95"/>
<sequence>MQAKSTISNCRDRIAVPSCVVSKDPYAVSVTNMDSIFNQQLGTSIVPILTKAIADDREGADNRKMTSKEYSKLRDQVSGYRLAALTSFGRNETFPLLPHLVSFVN</sequence>
<proteinExistence type="predicted"/>
<protein>
    <submittedName>
        <fullName evidence="1">Uncharacterized protein</fullName>
    </submittedName>
</protein>
<organism evidence="1 2">
    <name type="scientific">Candidatus Endonucleibacter bathymodioli</name>
    <dbReference type="NCBI Taxonomy" id="539814"/>
    <lineage>
        <taxon>Bacteria</taxon>
        <taxon>Pseudomonadati</taxon>
        <taxon>Pseudomonadota</taxon>
        <taxon>Gammaproteobacteria</taxon>
        <taxon>Oceanospirillales</taxon>
        <taxon>Endozoicomonadaceae</taxon>
        <taxon>Candidatus Endonucleibacter</taxon>
    </lineage>
</organism>
<keyword evidence="2" id="KW-1185">Reference proteome</keyword>
<evidence type="ECO:0000313" key="1">
    <source>
        <dbReference type="EMBL" id="MDP0588164.1"/>
    </source>
</evidence>
<dbReference type="EMBL" id="JASXSV010000003">
    <property type="protein sequence ID" value="MDP0588164.1"/>
    <property type="molecule type" value="Genomic_DNA"/>
</dbReference>
<gene>
    <name evidence="1" type="ORF">QS748_02735</name>
</gene>
<evidence type="ECO:0000313" key="2">
    <source>
        <dbReference type="Proteomes" id="UP001178148"/>
    </source>
</evidence>
<accession>A0AA90SS95</accession>